<comment type="caution">
    <text evidence="4">The sequence shown here is derived from an EMBL/GenBank/DDBJ whole genome shotgun (WGS) entry which is preliminary data.</text>
</comment>
<keyword evidence="5" id="KW-1185">Reference proteome</keyword>
<keyword evidence="4" id="KW-0548">Nucleotidyltransferase</keyword>
<dbReference type="CDD" id="cd01949">
    <property type="entry name" value="GGDEF"/>
    <property type="match status" value="1"/>
</dbReference>
<keyword evidence="2" id="KW-1133">Transmembrane helix</keyword>
<dbReference type="PANTHER" id="PTHR46663">
    <property type="entry name" value="DIGUANYLATE CYCLASE DGCT-RELATED"/>
    <property type="match status" value="1"/>
</dbReference>
<dbReference type="InterPro" id="IPR029787">
    <property type="entry name" value="Nucleotide_cyclase"/>
</dbReference>
<dbReference type="InterPro" id="IPR052163">
    <property type="entry name" value="DGC-Regulatory_Protein"/>
</dbReference>
<dbReference type="SMART" id="SM00267">
    <property type="entry name" value="GGDEF"/>
    <property type="match status" value="1"/>
</dbReference>
<name>A0ABW8EY83_9BURK</name>
<feature type="domain" description="GGDEF" evidence="3">
    <location>
        <begin position="87"/>
        <end position="229"/>
    </location>
</feature>
<dbReference type="EC" id="2.7.7.65" evidence="4"/>
<gene>
    <name evidence="4" type="ORF">ACIPEN_07260</name>
</gene>
<evidence type="ECO:0000256" key="2">
    <source>
        <dbReference type="SAM" id="Phobius"/>
    </source>
</evidence>
<evidence type="ECO:0000313" key="4">
    <source>
        <dbReference type="EMBL" id="MFJ3045607.1"/>
    </source>
</evidence>
<dbReference type="Pfam" id="PF00990">
    <property type="entry name" value="GGDEF"/>
    <property type="match status" value="1"/>
</dbReference>
<organism evidence="4 5">
    <name type="scientific">Herbaspirillum chlorophenolicum</name>
    <dbReference type="NCBI Taxonomy" id="211589"/>
    <lineage>
        <taxon>Bacteria</taxon>
        <taxon>Pseudomonadati</taxon>
        <taxon>Pseudomonadota</taxon>
        <taxon>Betaproteobacteria</taxon>
        <taxon>Burkholderiales</taxon>
        <taxon>Oxalobacteraceae</taxon>
        <taxon>Herbaspirillum</taxon>
    </lineage>
</organism>
<dbReference type="PROSITE" id="PS50887">
    <property type="entry name" value="GGDEF"/>
    <property type="match status" value="1"/>
</dbReference>
<dbReference type="Proteomes" id="UP001617427">
    <property type="component" value="Unassembled WGS sequence"/>
</dbReference>
<dbReference type="NCBIfam" id="TIGR00254">
    <property type="entry name" value="GGDEF"/>
    <property type="match status" value="1"/>
</dbReference>
<evidence type="ECO:0000259" key="3">
    <source>
        <dbReference type="PROSITE" id="PS50887"/>
    </source>
</evidence>
<feature type="transmembrane region" description="Helical" evidence="2">
    <location>
        <begin position="7"/>
        <end position="26"/>
    </location>
</feature>
<dbReference type="InterPro" id="IPR000160">
    <property type="entry name" value="GGDEF_dom"/>
</dbReference>
<dbReference type="InterPro" id="IPR043128">
    <property type="entry name" value="Rev_trsase/Diguanyl_cyclase"/>
</dbReference>
<keyword evidence="2" id="KW-0812">Transmembrane</keyword>
<keyword evidence="2" id="KW-0472">Membrane</keyword>
<proteinExistence type="predicted"/>
<dbReference type="SUPFAM" id="SSF55073">
    <property type="entry name" value="Nucleotide cyclase"/>
    <property type="match status" value="1"/>
</dbReference>
<dbReference type="PANTHER" id="PTHR46663:SF2">
    <property type="entry name" value="GGDEF DOMAIN-CONTAINING PROTEIN"/>
    <property type="match status" value="1"/>
</dbReference>
<sequence length="229" mass="25574">MFETNDIFLPCLVALAGAVVFWLATWRRLLGMRKLWRAACIELDAARGEIVRLKKAAQYDHLTGLPNRTLLDEQMKKAIAHAKASQSHFVALFMDLDEFKTVNDTMGHHAGDQLLVLVGERLRQVMQDQGMVARIGGDEFVVIAAIGHPDDGAALLDKIERSFDRPFLLEHTPFAISASIGLAVYPEHGSTIKGLLSTADGEMYRRKRVQDDVPPQEREGTSGRRRANR</sequence>
<feature type="region of interest" description="Disordered" evidence="1">
    <location>
        <begin position="205"/>
        <end position="229"/>
    </location>
</feature>
<feature type="compositionally biased region" description="Basic and acidic residues" evidence="1">
    <location>
        <begin position="209"/>
        <end position="222"/>
    </location>
</feature>
<dbReference type="Gene3D" id="3.30.70.270">
    <property type="match status" value="1"/>
</dbReference>
<dbReference type="GO" id="GO:0052621">
    <property type="term" value="F:diguanylate cyclase activity"/>
    <property type="evidence" value="ECO:0007669"/>
    <property type="project" value="UniProtKB-EC"/>
</dbReference>
<accession>A0ABW8EY83</accession>
<keyword evidence="4" id="KW-0808">Transferase</keyword>
<dbReference type="RefSeq" id="WP_402699281.1">
    <property type="nucleotide sequence ID" value="NZ_JBIUZV010000003.1"/>
</dbReference>
<evidence type="ECO:0000313" key="5">
    <source>
        <dbReference type="Proteomes" id="UP001617427"/>
    </source>
</evidence>
<dbReference type="EMBL" id="JBIUZV010000003">
    <property type="protein sequence ID" value="MFJ3045607.1"/>
    <property type="molecule type" value="Genomic_DNA"/>
</dbReference>
<reference evidence="4 5" key="1">
    <citation type="submission" date="2024-10" db="EMBL/GenBank/DDBJ databases">
        <title>The Natural Products Discovery Center: Release of the First 8490 Sequenced Strains for Exploring Actinobacteria Biosynthetic Diversity.</title>
        <authorList>
            <person name="Kalkreuter E."/>
            <person name="Kautsar S.A."/>
            <person name="Yang D."/>
            <person name="Bader C.D."/>
            <person name="Teijaro C.N."/>
            <person name="Fluegel L."/>
            <person name="Davis C.M."/>
            <person name="Simpson J.R."/>
            <person name="Lauterbach L."/>
            <person name="Steele A.D."/>
            <person name="Gui C."/>
            <person name="Meng S."/>
            <person name="Li G."/>
            <person name="Viehrig K."/>
            <person name="Ye F."/>
            <person name="Su P."/>
            <person name="Kiefer A.F."/>
            <person name="Nichols A."/>
            <person name="Cepeda A.J."/>
            <person name="Yan W."/>
            <person name="Fan B."/>
            <person name="Jiang Y."/>
            <person name="Adhikari A."/>
            <person name="Zheng C.-J."/>
            <person name="Schuster L."/>
            <person name="Cowan T.M."/>
            <person name="Smanski M.J."/>
            <person name="Chevrette M.G."/>
            <person name="De Carvalho L.P.S."/>
            <person name="Shen B."/>
        </authorList>
    </citation>
    <scope>NUCLEOTIDE SEQUENCE [LARGE SCALE GENOMIC DNA]</scope>
    <source>
        <strain evidence="4 5">NPDC087045</strain>
    </source>
</reference>
<protein>
    <submittedName>
        <fullName evidence="4">Diguanylate cyclase domain-containing protein</fullName>
        <ecNumber evidence="4">2.7.7.65</ecNumber>
    </submittedName>
</protein>
<evidence type="ECO:0000256" key="1">
    <source>
        <dbReference type="SAM" id="MobiDB-lite"/>
    </source>
</evidence>